<feature type="compositionally biased region" description="Polar residues" evidence="1">
    <location>
        <begin position="168"/>
        <end position="187"/>
    </location>
</feature>
<comment type="caution">
    <text evidence="2">The sequence shown here is derived from an EMBL/GenBank/DDBJ whole genome shotgun (WGS) entry which is preliminary data.</text>
</comment>
<protein>
    <submittedName>
        <fullName evidence="2">Uncharacterized protein</fullName>
    </submittedName>
</protein>
<gene>
    <name evidence="2" type="ORF">B0H16DRAFT_38388</name>
</gene>
<feature type="region of interest" description="Disordered" evidence="1">
    <location>
        <begin position="18"/>
        <end position="333"/>
    </location>
</feature>
<feature type="compositionally biased region" description="Acidic residues" evidence="1">
    <location>
        <begin position="550"/>
        <end position="563"/>
    </location>
</feature>
<feature type="region of interest" description="Disordered" evidence="1">
    <location>
        <begin position="522"/>
        <end position="591"/>
    </location>
</feature>
<feature type="compositionally biased region" description="Acidic residues" evidence="1">
    <location>
        <begin position="522"/>
        <end position="533"/>
    </location>
</feature>
<name>A0AAD7KJZ2_9AGAR</name>
<dbReference type="PANTHER" id="PTHR38701">
    <property type="entry name" value="CHROMOSOME 8, WHOLE GENOME SHOTGUN SEQUENCE"/>
    <property type="match status" value="1"/>
</dbReference>
<organism evidence="2 3">
    <name type="scientific">Mycena metata</name>
    <dbReference type="NCBI Taxonomy" id="1033252"/>
    <lineage>
        <taxon>Eukaryota</taxon>
        <taxon>Fungi</taxon>
        <taxon>Dikarya</taxon>
        <taxon>Basidiomycota</taxon>
        <taxon>Agaricomycotina</taxon>
        <taxon>Agaricomycetes</taxon>
        <taxon>Agaricomycetidae</taxon>
        <taxon>Agaricales</taxon>
        <taxon>Marasmiineae</taxon>
        <taxon>Mycenaceae</taxon>
        <taxon>Mycena</taxon>
    </lineage>
</organism>
<dbReference type="Proteomes" id="UP001215598">
    <property type="component" value="Unassembled WGS sequence"/>
</dbReference>
<feature type="compositionally biased region" description="Acidic residues" evidence="1">
    <location>
        <begin position="447"/>
        <end position="466"/>
    </location>
</feature>
<dbReference type="AlphaFoldDB" id="A0AAD7KJZ2"/>
<dbReference type="PANTHER" id="PTHR38701:SF1">
    <property type="entry name" value="UP-REGULATED DURING SEPTATION PROTEIN 1 DOMAIN-CONTAINING PROTEIN"/>
    <property type="match status" value="1"/>
</dbReference>
<evidence type="ECO:0000256" key="1">
    <source>
        <dbReference type="SAM" id="MobiDB-lite"/>
    </source>
</evidence>
<evidence type="ECO:0000313" key="2">
    <source>
        <dbReference type="EMBL" id="KAJ7786617.1"/>
    </source>
</evidence>
<evidence type="ECO:0000313" key="3">
    <source>
        <dbReference type="Proteomes" id="UP001215598"/>
    </source>
</evidence>
<feature type="region of interest" description="Disordered" evidence="1">
    <location>
        <begin position="349"/>
        <end position="380"/>
    </location>
</feature>
<feature type="compositionally biased region" description="Basic and acidic residues" evidence="1">
    <location>
        <begin position="366"/>
        <end position="380"/>
    </location>
</feature>
<proteinExistence type="predicted"/>
<dbReference type="EMBL" id="JARKIB010000001">
    <property type="protein sequence ID" value="KAJ7786617.1"/>
    <property type="molecule type" value="Genomic_DNA"/>
</dbReference>
<keyword evidence="3" id="KW-1185">Reference proteome</keyword>
<feature type="compositionally biased region" description="Acidic residues" evidence="1">
    <location>
        <begin position="353"/>
        <end position="365"/>
    </location>
</feature>
<feature type="region of interest" description="Disordered" evidence="1">
    <location>
        <begin position="443"/>
        <end position="476"/>
    </location>
</feature>
<reference evidence="2" key="1">
    <citation type="submission" date="2023-03" db="EMBL/GenBank/DDBJ databases">
        <title>Massive genome expansion in bonnet fungi (Mycena s.s.) driven by repeated elements and novel gene families across ecological guilds.</title>
        <authorList>
            <consortium name="Lawrence Berkeley National Laboratory"/>
            <person name="Harder C.B."/>
            <person name="Miyauchi S."/>
            <person name="Viragh M."/>
            <person name="Kuo A."/>
            <person name="Thoen E."/>
            <person name="Andreopoulos B."/>
            <person name="Lu D."/>
            <person name="Skrede I."/>
            <person name="Drula E."/>
            <person name="Henrissat B."/>
            <person name="Morin E."/>
            <person name="Kohler A."/>
            <person name="Barry K."/>
            <person name="LaButti K."/>
            <person name="Morin E."/>
            <person name="Salamov A."/>
            <person name="Lipzen A."/>
            <person name="Mereny Z."/>
            <person name="Hegedus B."/>
            <person name="Baldrian P."/>
            <person name="Stursova M."/>
            <person name="Weitz H."/>
            <person name="Taylor A."/>
            <person name="Grigoriev I.V."/>
            <person name="Nagy L.G."/>
            <person name="Martin F."/>
            <person name="Kauserud H."/>
        </authorList>
    </citation>
    <scope>NUCLEOTIDE SEQUENCE</scope>
    <source>
        <strain evidence="2">CBHHK182m</strain>
    </source>
</reference>
<feature type="compositionally biased region" description="Polar residues" evidence="1">
    <location>
        <begin position="49"/>
        <end position="62"/>
    </location>
</feature>
<feature type="compositionally biased region" description="Polar residues" evidence="1">
    <location>
        <begin position="135"/>
        <end position="154"/>
    </location>
</feature>
<feature type="non-terminal residue" evidence="2">
    <location>
        <position position="1"/>
    </location>
</feature>
<sequence>LAQPRPSITVVKVTEASPQRNYVNRSPSPYKSGGFPSAPSPTFRPKAKINSSATSNLATRKATSVVSSSSLSRTPSVKSSVSSGAVRPTSSSLAPRSASPSKQQPAPPRPRAAITRGATANVRGGPQESRRRSMTTDASQPLASRSTTSSSHPNVSELLYLSDDEQPSPVTSPRITAKLSRQANNEFPPSPPLGPSSSLRAQSHRARVPSISSNASSSASGPFFSSSGAGTPTTNLHRYSTGARASPTSSAGAHYQPFPRDDASPKLAPRTNGFNAKVDPAAIPLPPQSPPTSAVSYSSRSSRSPSSVSYATESGTSQLSAPRPNGRDAADSSMRSGLENLMHFSGMLPTAEGAEDDDSDEDEDGQEKREDEFRASTFERKVKAEAKSVRKIADLEITNRSLLTINTSLEQTKHRQAKEIRELRRKLRESRLILPPRAFRAVKSSLEADDTADSDSDDEEEGDEAEQAAAEQAREAHDVMYRRIKTILAGLLETGRRALETTPQDFPEPVKVAKVLSAYELNEEGDADPDADGEAPRAPPSPSHVAVPDSDGEENMSSEDEVEAMTLPRDSPPPSHPPSPHLPAIALVPPT</sequence>
<feature type="compositionally biased region" description="Polar residues" evidence="1">
    <location>
        <begin position="18"/>
        <end position="29"/>
    </location>
</feature>
<feature type="compositionally biased region" description="Low complexity" evidence="1">
    <location>
        <begin position="209"/>
        <end position="230"/>
    </location>
</feature>
<feature type="compositionally biased region" description="Low complexity" evidence="1">
    <location>
        <begin position="64"/>
        <end position="104"/>
    </location>
</feature>
<feature type="compositionally biased region" description="Low complexity" evidence="1">
    <location>
        <begin position="291"/>
        <end position="312"/>
    </location>
</feature>
<feature type="compositionally biased region" description="Pro residues" evidence="1">
    <location>
        <begin position="570"/>
        <end position="581"/>
    </location>
</feature>
<accession>A0AAD7KJZ2</accession>